<dbReference type="InterPro" id="IPR014729">
    <property type="entry name" value="Rossmann-like_a/b/a_fold"/>
</dbReference>
<comment type="caution">
    <text evidence="3">The sequence shown here is derived from an EMBL/GenBank/DDBJ whole genome shotgun (WGS) entry which is preliminary data.</text>
</comment>
<evidence type="ECO:0000313" key="3">
    <source>
        <dbReference type="EMBL" id="OUP59819.1"/>
    </source>
</evidence>
<dbReference type="GO" id="GO:0005886">
    <property type="term" value="C:plasma membrane"/>
    <property type="evidence" value="ECO:0007669"/>
    <property type="project" value="TreeGrafter"/>
</dbReference>
<feature type="domain" description="DUF218" evidence="2">
    <location>
        <begin position="52"/>
        <end position="146"/>
    </location>
</feature>
<dbReference type="EMBL" id="NFKM01000012">
    <property type="protein sequence ID" value="OUP59819.1"/>
    <property type="molecule type" value="Genomic_DNA"/>
</dbReference>
<dbReference type="CDD" id="cd06259">
    <property type="entry name" value="YdcF-like"/>
    <property type="match status" value="1"/>
</dbReference>
<protein>
    <recommendedName>
        <fullName evidence="2">DUF218 domain-containing protein</fullName>
    </recommendedName>
</protein>
<dbReference type="Pfam" id="PF02698">
    <property type="entry name" value="DUF218"/>
    <property type="match status" value="1"/>
</dbReference>
<proteinExistence type="predicted"/>
<name>A0A1Y4LW10_9FIRM</name>
<organism evidence="3 4">
    <name type="scientific">Faecalitalea cylindroides</name>
    <dbReference type="NCBI Taxonomy" id="39483"/>
    <lineage>
        <taxon>Bacteria</taxon>
        <taxon>Bacillati</taxon>
        <taxon>Bacillota</taxon>
        <taxon>Erysipelotrichia</taxon>
        <taxon>Erysipelotrichales</taxon>
        <taxon>Erysipelotrichaceae</taxon>
        <taxon>Faecalitalea</taxon>
    </lineage>
</organism>
<dbReference type="PANTHER" id="PTHR30336">
    <property type="entry name" value="INNER MEMBRANE PROTEIN, PROBABLE PERMEASE"/>
    <property type="match status" value="1"/>
</dbReference>
<evidence type="ECO:0000256" key="1">
    <source>
        <dbReference type="SAM" id="Phobius"/>
    </source>
</evidence>
<sequence length="184" mass="21110">MLVSLFLVILICILIGIYYYFLPPIPSLKKQKYPYALLLGCPSHDDGSMATSQIKRCKLAIEAYQKNLFDTLVISGGAVKNQYTESKEMAKFIQQKCSMPIICETQARNTYENFKNSSRITQDVPILILTGSLHAKRSCAIAKEFYSNYSAYTYPDHKLRHIIREIASRYIYIKIELLKKAGKY</sequence>
<dbReference type="InterPro" id="IPR003848">
    <property type="entry name" value="DUF218"/>
</dbReference>
<dbReference type="RefSeq" id="WP_087158794.1">
    <property type="nucleotide sequence ID" value="NZ_NFKM01000012.1"/>
</dbReference>
<dbReference type="PANTHER" id="PTHR30336:SF4">
    <property type="entry name" value="ENVELOPE BIOGENESIS FACTOR ELYC"/>
    <property type="match status" value="1"/>
</dbReference>
<accession>A0A1Y4LW10</accession>
<dbReference type="AlphaFoldDB" id="A0A1Y4LW10"/>
<keyword evidence="1" id="KW-0812">Transmembrane</keyword>
<dbReference type="GO" id="GO:0000270">
    <property type="term" value="P:peptidoglycan metabolic process"/>
    <property type="evidence" value="ECO:0007669"/>
    <property type="project" value="TreeGrafter"/>
</dbReference>
<dbReference type="GO" id="GO:0043164">
    <property type="term" value="P:Gram-negative-bacterium-type cell wall biogenesis"/>
    <property type="evidence" value="ECO:0007669"/>
    <property type="project" value="TreeGrafter"/>
</dbReference>
<evidence type="ECO:0000259" key="2">
    <source>
        <dbReference type="Pfam" id="PF02698"/>
    </source>
</evidence>
<dbReference type="InterPro" id="IPR051599">
    <property type="entry name" value="Cell_Envelope_Assoc"/>
</dbReference>
<keyword evidence="4" id="KW-1185">Reference proteome</keyword>
<reference evidence="4" key="1">
    <citation type="submission" date="2017-04" db="EMBL/GenBank/DDBJ databases">
        <title>Function of individual gut microbiota members based on whole genome sequencing of pure cultures obtained from chicken caecum.</title>
        <authorList>
            <person name="Medvecky M."/>
            <person name="Cejkova D."/>
            <person name="Polansky O."/>
            <person name="Karasova D."/>
            <person name="Kubasova T."/>
            <person name="Cizek A."/>
            <person name="Rychlik I."/>
        </authorList>
    </citation>
    <scope>NUCLEOTIDE SEQUENCE [LARGE SCALE GENOMIC DNA]</scope>
    <source>
        <strain evidence="4">An178</strain>
    </source>
</reference>
<dbReference type="Proteomes" id="UP000195447">
    <property type="component" value="Unassembled WGS sequence"/>
</dbReference>
<gene>
    <name evidence="3" type="ORF">B5F14_06955</name>
</gene>
<dbReference type="Gene3D" id="3.40.50.620">
    <property type="entry name" value="HUPs"/>
    <property type="match status" value="1"/>
</dbReference>
<keyword evidence="1" id="KW-0472">Membrane</keyword>
<evidence type="ECO:0000313" key="4">
    <source>
        <dbReference type="Proteomes" id="UP000195447"/>
    </source>
</evidence>
<feature type="transmembrane region" description="Helical" evidence="1">
    <location>
        <begin position="6"/>
        <end position="22"/>
    </location>
</feature>
<keyword evidence="1" id="KW-1133">Transmembrane helix</keyword>